<keyword evidence="3" id="KW-1185">Reference proteome</keyword>
<evidence type="ECO:0000313" key="2">
    <source>
        <dbReference type="EMBL" id="GMI23275.1"/>
    </source>
</evidence>
<dbReference type="Proteomes" id="UP001165065">
    <property type="component" value="Unassembled WGS sequence"/>
</dbReference>
<keyword evidence="1" id="KW-0175">Coiled coil</keyword>
<proteinExistence type="predicted"/>
<accession>A0A9W7L2M9</accession>
<reference evidence="3" key="1">
    <citation type="journal article" date="2023" name="Commun. Biol.">
        <title>Genome analysis of Parmales, the sister group of diatoms, reveals the evolutionary specialization of diatoms from phago-mixotrophs to photoautotrophs.</title>
        <authorList>
            <person name="Ban H."/>
            <person name="Sato S."/>
            <person name="Yoshikawa S."/>
            <person name="Yamada K."/>
            <person name="Nakamura Y."/>
            <person name="Ichinomiya M."/>
            <person name="Sato N."/>
            <person name="Blanc-Mathieu R."/>
            <person name="Endo H."/>
            <person name="Kuwata A."/>
            <person name="Ogata H."/>
        </authorList>
    </citation>
    <scope>NUCLEOTIDE SEQUENCE [LARGE SCALE GENOMIC DNA]</scope>
</reference>
<comment type="caution">
    <text evidence="2">The sequence shown here is derived from an EMBL/GenBank/DDBJ whole genome shotgun (WGS) entry which is preliminary data.</text>
</comment>
<dbReference type="AlphaFoldDB" id="A0A9W7L2M9"/>
<protein>
    <submittedName>
        <fullName evidence="2">Uncharacterized protein</fullName>
    </submittedName>
</protein>
<sequence length="405" mass="44199">MFTYLPSLSLILPDSSSVFSSWDKYIFPTDGVTLKNLANPAFSIITDKKIADVVSAIRSNLEDSGRTPGEVATTSKDGHIMYDFAVSDVPGCRIVVYSTDSVSPGSLSDLTVLILGDVDLDVMKACEPREDEDTVEGRLVQAPEAAHSYLRASAFPPLPTLGREYLSSYLKNVSPFDVGMYDRVSVGKSVCYTGSESFKNGWKRTSTNVDGVKGFKGKTVTGKRGMVKVRFEAIFNEDRCEPSRIPTGGSASNLYNYPPAEGSELHLVDAELVGDKYYDSFSPVEGGGIGVLTSSHEGFLDAIGLGVINKAKMDKKGIKTLEELEGKVVYAGGGIGVVEKTGYPDFVDIEDVEDKGEGEEEEFDMEEVERAEREAREAMERLEKLKMKAEKAMMRRKAAKDKTNS</sequence>
<organism evidence="2 3">
    <name type="scientific">Triparma columacea</name>
    <dbReference type="NCBI Taxonomy" id="722753"/>
    <lineage>
        <taxon>Eukaryota</taxon>
        <taxon>Sar</taxon>
        <taxon>Stramenopiles</taxon>
        <taxon>Ochrophyta</taxon>
        <taxon>Bolidophyceae</taxon>
        <taxon>Parmales</taxon>
        <taxon>Triparmaceae</taxon>
        <taxon>Triparma</taxon>
    </lineage>
</organism>
<evidence type="ECO:0000313" key="3">
    <source>
        <dbReference type="Proteomes" id="UP001165065"/>
    </source>
</evidence>
<name>A0A9W7L2M9_9STRA</name>
<dbReference type="OrthoDB" id="10533258at2759"/>
<feature type="coiled-coil region" evidence="1">
    <location>
        <begin position="361"/>
        <end position="402"/>
    </location>
</feature>
<evidence type="ECO:0000256" key="1">
    <source>
        <dbReference type="SAM" id="Coils"/>
    </source>
</evidence>
<gene>
    <name evidence="2" type="ORF">TrCOL_g11777</name>
</gene>
<dbReference type="EMBL" id="BRYA01000565">
    <property type="protein sequence ID" value="GMI23275.1"/>
    <property type="molecule type" value="Genomic_DNA"/>
</dbReference>